<comment type="caution">
    <text evidence="1">The sequence shown here is derived from an EMBL/GenBank/DDBJ whole genome shotgun (WGS) entry which is preliminary data.</text>
</comment>
<keyword evidence="2" id="KW-1185">Reference proteome</keyword>
<sequence length="221" mass="25119">MTGRYNHHKGSSRSTRDDSRHSERERDRERKRSRSRSPRRRHYSKQSKDQSPERSSSSKERDRREHDKKDYNKSSVEREGNTSSVGWETNEAAELPAPPPPPRISKISIDLPKPKAPIKMNIGGMSSKPTVAPKPTIASVFNADSDDEDEPEEMPAEAKMRMRNIGRDTPTSAGPNSFGKTKQGFCDAKKVFEKNLKQALEMNERPAMPKFPQTIYKIKGP</sequence>
<dbReference type="Proteomes" id="UP000824533">
    <property type="component" value="Linkage Group LG17"/>
</dbReference>
<protein>
    <submittedName>
        <fullName evidence="1">Uncharacterized protein</fullName>
    </submittedName>
</protein>
<organism evidence="1 2">
    <name type="scientific">Dendrolimus kikuchii</name>
    <dbReference type="NCBI Taxonomy" id="765133"/>
    <lineage>
        <taxon>Eukaryota</taxon>
        <taxon>Metazoa</taxon>
        <taxon>Ecdysozoa</taxon>
        <taxon>Arthropoda</taxon>
        <taxon>Hexapoda</taxon>
        <taxon>Insecta</taxon>
        <taxon>Pterygota</taxon>
        <taxon>Neoptera</taxon>
        <taxon>Endopterygota</taxon>
        <taxon>Lepidoptera</taxon>
        <taxon>Glossata</taxon>
        <taxon>Ditrysia</taxon>
        <taxon>Bombycoidea</taxon>
        <taxon>Lasiocampidae</taxon>
        <taxon>Dendrolimus</taxon>
    </lineage>
</organism>
<proteinExistence type="predicted"/>
<evidence type="ECO:0000313" key="2">
    <source>
        <dbReference type="Proteomes" id="UP000824533"/>
    </source>
</evidence>
<name>A0ACC1CT85_9NEOP</name>
<dbReference type="EMBL" id="CM034403">
    <property type="protein sequence ID" value="KAJ0174878.1"/>
    <property type="molecule type" value="Genomic_DNA"/>
</dbReference>
<gene>
    <name evidence="1" type="ORF">K1T71_009986</name>
</gene>
<evidence type="ECO:0000313" key="1">
    <source>
        <dbReference type="EMBL" id="KAJ0174878.1"/>
    </source>
</evidence>
<accession>A0ACC1CT85</accession>
<reference evidence="1 2" key="1">
    <citation type="journal article" date="2021" name="Front. Genet.">
        <title>Chromosome-Level Genome Assembly Reveals Significant Gene Expansion in the Toll and IMD Signaling Pathways of Dendrolimus kikuchii.</title>
        <authorList>
            <person name="Zhou J."/>
            <person name="Wu P."/>
            <person name="Xiong Z."/>
            <person name="Liu N."/>
            <person name="Zhao N."/>
            <person name="Ji M."/>
            <person name="Qiu Y."/>
            <person name="Yang B."/>
        </authorList>
    </citation>
    <scope>NUCLEOTIDE SEQUENCE [LARGE SCALE GENOMIC DNA]</scope>
    <source>
        <strain evidence="1">Ann1</strain>
    </source>
</reference>